<dbReference type="AlphaFoldDB" id="A0A1Y6LNM2"/>
<keyword evidence="1" id="KW-1133">Transmembrane helix</keyword>
<proteinExistence type="predicted"/>
<keyword evidence="1" id="KW-0472">Membrane</keyword>
<keyword evidence="1" id="KW-0812">Transmembrane</keyword>
<feature type="transmembrane region" description="Helical" evidence="1">
    <location>
        <begin position="163"/>
        <end position="184"/>
    </location>
</feature>
<name>A0A1Y6LNM2_ZYMTR</name>
<accession>A0A1Y6LNM2</accession>
<reference evidence="2 3" key="1">
    <citation type="submission" date="2016-10" db="EMBL/GenBank/DDBJ databases">
        <authorList>
            <person name="Varghese N."/>
        </authorList>
    </citation>
    <scope>NUCLEOTIDE SEQUENCE [LARGE SCALE GENOMIC DNA]</scope>
</reference>
<evidence type="ECO:0000313" key="2">
    <source>
        <dbReference type="EMBL" id="SMY25040.1"/>
    </source>
</evidence>
<organism evidence="2 3">
    <name type="scientific">Zymoseptoria tritici ST99CH_1A5</name>
    <dbReference type="NCBI Taxonomy" id="1276529"/>
    <lineage>
        <taxon>Eukaryota</taxon>
        <taxon>Fungi</taxon>
        <taxon>Dikarya</taxon>
        <taxon>Ascomycota</taxon>
        <taxon>Pezizomycotina</taxon>
        <taxon>Dothideomycetes</taxon>
        <taxon>Dothideomycetidae</taxon>
        <taxon>Mycosphaerellales</taxon>
        <taxon>Mycosphaerellaceae</taxon>
        <taxon>Zymoseptoria</taxon>
    </lineage>
</organism>
<sequence length="199" mass="22240">MSLLGLKAIRSTTCGSRLGISSTTARQGLYGIRLQPIQPGPPPVSTFSTTRTVLSSQRNQFWHAKKRAWASSTFKQESTFLEKRLNNARKTIKDPGRLEREITRIRAEVEVLSVVKNMFRNRVIRETGGPTAGLKGYDGDLVRAIGYFMRVCLRGPLHEVHRYTWYAVLMWLSVPVGVVGAVYFTVSTVSHVLQIAFGG</sequence>
<protein>
    <submittedName>
        <fullName evidence="2">Uncharacterized protein</fullName>
    </submittedName>
</protein>
<gene>
    <name evidence="2" type="ORF">ZT1A5_G6482</name>
</gene>
<dbReference type="EMBL" id="LT882681">
    <property type="protein sequence ID" value="SMY25040.1"/>
    <property type="molecule type" value="Genomic_DNA"/>
</dbReference>
<dbReference type="Proteomes" id="UP000215453">
    <property type="component" value="Chromosome 6"/>
</dbReference>
<evidence type="ECO:0000313" key="3">
    <source>
        <dbReference type="Proteomes" id="UP000215453"/>
    </source>
</evidence>
<evidence type="ECO:0000256" key="1">
    <source>
        <dbReference type="SAM" id="Phobius"/>
    </source>
</evidence>